<comment type="similarity">
    <text evidence="6">Belongs to the TRAFAC class myosin-kinesin ATPase superfamily. Myosin family.</text>
</comment>
<feature type="domain" description="Myosin motor" evidence="7">
    <location>
        <begin position="1"/>
        <end position="383"/>
    </location>
</feature>
<dbReference type="AlphaFoldDB" id="A0A4Z2D8T2"/>
<dbReference type="SMART" id="SM00242">
    <property type="entry name" value="MYSc"/>
    <property type="match status" value="1"/>
</dbReference>
<dbReference type="PROSITE" id="PS51456">
    <property type="entry name" value="MYOSIN_MOTOR"/>
    <property type="match status" value="1"/>
</dbReference>
<accession>A0A4Z2D8T2</accession>
<comment type="caution">
    <text evidence="8">The sequence shown here is derived from an EMBL/GenBank/DDBJ whole genome shotgun (WGS) entry which is preliminary data.</text>
</comment>
<dbReference type="InterPro" id="IPR001609">
    <property type="entry name" value="Myosin_head_motor_dom-like"/>
</dbReference>
<dbReference type="PRINTS" id="PR00193">
    <property type="entry name" value="MYOSINHEAVY"/>
</dbReference>
<protein>
    <submittedName>
        <fullName evidence="8">Myosin IA heavy chain isoform 2</fullName>
    </submittedName>
</protein>
<dbReference type="GO" id="GO:0005524">
    <property type="term" value="F:ATP binding"/>
    <property type="evidence" value="ECO:0007669"/>
    <property type="project" value="UniProtKB-UniRule"/>
</dbReference>
<dbReference type="EMBL" id="SKCS01000219">
    <property type="protein sequence ID" value="TNN12570.1"/>
    <property type="molecule type" value="Genomic_DNA"/>
</dbReference>
<keyword evidence="3 6" id="KW-0518">Myosin</keyword>
<keyword evidence="4 6" id="KW-0505">Motor protein</keyword>
<dbReference type="Proteomes" id="UP000311919">
    <property type="component" value="Unassembled WGS sequence"/>
</dbReference>
<gene>
    <name evidence="8" type="ORF">EWB00_003638</name>
</gene>
<dbReference type="SUPFAM" id="SSF52540">
    <property type="entry name" value="P-loop containing nucleoside triphosphate hydrolases"/>
    <property type="match status" value="1"/>
</dbReference>
<dbReference type="Pfam" id="PF00063">
    <property type="entry name" value="Myosin_head"/>
    <property type="match status" value="3"/>
</dbReference>
<organism evidence="8 9">
    <name type="scientific">Schistosoma japonicum</name>
    <name type="common">Blood fluke</name>
    <dbReference type="NCBI Taxonomy" id="6182"/>
    <lineage>
        <taxon>Eukaryota</taxon>
        <taxon>Metazoa</taxon>
        <taxon>Spiralia</taxon>
        <taxon>Lophotrochozoa</taxon>
        <taxon>Platyhelminthes</taxon>
        <taxon>Trematoda</taxon>
        <taxon>Digenea</taxon>
        <taxon>Strigeidida</taxon>
        <taxon>Schistosomatoidea</taxon>
        <taxon>Schistosomatidae</taxon>
        <taxon>Schistosoma</taxon>
    </lineage>
</organism>
<dbReference type="GO" id="GO:0016020">
    <property type="term" value="C:membrane"/>
    <property type="evidence" value="ECO:0007669"/>
    <property type="project" value="TreeGrafter"/>
</dbReference>
<dbReference type="OrthoDB" id="6108017at2759"/>
<proteinExistence type="inferred from homology"/>
<dbReference type="GO" id="GO:0007015">
    <property type="term" value="P:actin filament organization"/>
    <property type="evidence" value="ECO:0007669"/>
    <property type="project" value="TreeGrafter"/>
</dbReference>
<keyword evidence="2 6" id="KW-0067">ATP-binding</keyword>
<dbReference type="Gene3D" id="1.20.120.720">
    <property type="entry name" value="Myosin VI head, motor domain, U50 subdomain"/>
    <property type="match status" value="1"/>
</dbReference>
<dbReference type="GO" id="GO:0005737">
    <property type="term" value="C:cytoplasm"/>
    <property type="evidence" value="ECO:0007669"/>
    <property type="project" value="TreeGrafter"/>
</dbReference>
<dbReference type="PANTHER" id="PTHR13140">
    <property type="entry name" value="MYOSIN"/>
    <property type="match status" value="1"/>
</dbReference>
<dbReference type="CDD" id="cd00124">
    <property type="entry name" value="MYSc"/>
    <property type="match status" value="1"/>
</dbReference>
<feature type="binding site" evidence="6">
    <location>
        <begin position="22"/>
        <end position="29"/>
    </location>
    <ligand>
        <name>ATP</name>
        <dbReference type="ChEBI" id="CHEBI:30616"/>
    </ligand>
</feature>
<evidence type="ECO:0000313" key="9">
    <source>
        <dbReference type="Proteomes" id="UP000311919"/>
    </source>
</evidence>
<dbReference type="InterPro" id="IPR036961">
    <property type="entry name" value="Kinesin_motor_dom_sf"/>
</dbReference>
<dbReference type="InterPro" id="IPR027417">
    <property type="entry name" value="P-loop_NTPase"/>
</dbReference>
<evidence type="ECO:0000256" key="6">
    <source>
        <dbReference type="PROSITE-ProRule" id="PRU00782"/>
    </source>
</evidence>
<evidence type="ECO:0000259" key="7">
    <source>
        <dbReference type="PROSITE" id="PS51456"/>
    </source>
</evidence>
<dbReference type="Gene3D" id="3.40.850.10">
    <property type="entry name" value="Kinesin motor domain"/>
    <property type="match status" value="1"/>
</dbReference>
<keyword evidence="5 6" id="KW-0009">Actin-binding</keyword>
<evidence type="ECO:0000256" key="3">
    <source>
        <dbReference type="ARBA" id="ARBA00023123"/>
    </source>
</evidence>
<dbReference type="Gene3D" id="1.20.58.530">
    <property type="match status" value="1"/>
</dbReference>
<evidence type="ECO:0000256" key="1">
    <source>
        <dbReference type="ARBA" id="ARBA00022741"/>
    </source>
</evidence>
<dbReference type="GO" id="GO:0051015">
    <property type="term" value="F:actin filament binding"/>
    <property type="evidence" value="ECO:0007669"/>
    <property type="project" value="TreeGrafter"/>
</dbReference>
<evidence type="ECO:0000256" key="4">
    <source>
        <dbReference type="ARBA" id="ARBA00023175"/>
    </source>
</evidence>
<sequence>MTEECLHQLASAKNDQSIIITGTSGSGKTEATKHILHYLTYKSSVKRQKQIAKTETRIEHTLMQSNPVLEALGNAQTQFNENSSRFGKYIRLLYDRNQILVGAKLQIYLLEKPRAVFTSQSLSSSFHVFRWFLESLSKGDQVQYGLTDCHYLLTNGDHDNSYGDEQQKSHFNWSCLLQAFQLLNIGDKQLREFCTLLSVILLLNSVQFFSSTDVIVNVDLNQTNVLHSSDLTHHSNDQENQQQQQYLEDPAGLATISSSDKHKILVAGKLLGIPDGEVLQSFPQQFLTRVVQAGSNSQQSKRMTTYTSSCTVTQAREQRDCFVKALYNSLFHFMVDLINQQLNVENPEGVVNELGILDLFGFECFDVNSFEQYCINYANERLHETFMRIAVITGWSELEEEGLLYTQSIDNSFSTITSNTINTTDKTTNEYRRQLDLSLKKCYNTLTVKAIETNANLLEEACLLNRLHNVSASKLSSSIVSSNNHLLDPRELDWINKMQSMFTNSSSNSICLYDDNFIRSPFTKKTQSTSCSGVKKQQSTSLLSPSKFKPYSKPTYDDRFIVKHYGGTVVYFVSGFVAKNLDRLPVHLLTWVKESCTTDDDHHHNGLIYSILSNAVYTVTNTPSSQSKNSACIRSPLQQISTNSNNLVNNSSCTYRNSPAVNSPSGQFAVNYSVSHTSHRLNTTNNTRRLNTVFGNFKSSLDQLLDCLTCHNLFFIRCIRPNSPSRSNCQLTGNTLPLIDPGYLEEQLVNSGLLTALDALRSTYYAKYVFLFILNV</sequence>
<dbReference type="PANTHER" id="PTHR13140:SF706">
    <property type="entry name" value="DILUTE CLASS UNCONVENTIONAL MYOSIN, ISOFORM C"/>
    <property type="match status" value="1"/>
</dbReference>
<name>A0A4Z2D8T2_SCHJA</name>
<reference evidence="8 9" key="1">
    <citation type="submission" date="2019-03" db="EMBL/GenBank/DDBJ databases">
        <title>An improved genome assembly of the fluke Schistosoma japonicum.</title>
        <authorList>
            <person name="Hu W."/>
            <person name="Luo F."/>
            <person name="Yin M."/>
            <person name="Mo X."/>
            <person name="Sun C."/>
            <person name="Wu Q."/>
            <person name="Zhu B."/>
            <person name="Xiang M."/>
            <person name="Wang J."/>
            <person name="Wang Y."/>
            <person name="Zhang T."/>
            <person name="Xu B."/>
            <person name="Zheng H."/>
            <person name="Feng Z."/>
        </authorList>
    </citation>
    <scope>NUCLEOTIDE SEQUENCE [LARGE SCALE GENOMIC DNA]</scope>
    <source>
        <strain evidence="8">HuSjv2</strain>
        <tissue evidence="8">Worms</tissue>
    </source>
</reference>
<dbReference type="STRING" id="6182.A0A4Z2D8T2"/>
<dbReference type="GO" id="GO:0000146">
    <property type="term" value="F:microfilament motor activity"/>
    <property type="evidence" value="ECO:0007669"/>
    <property type="project" value="TreeGrafter"/>
</dbReference>
<keyword evidence="9" id="KW-1185">Reference proteome</keyword>
<dbReference type="GO" id="GO:0016459">
    <property type="term" value="C:myosin complex"/>
    <property type="evidence" value="ECO:0007669"/>
    <property type="project" value="UniProtKB-KW"/>
</dbReference>
<evidence type="ECO:0000313" key="8">
    <source>
        <dbReference type="EMBL" id="TNN12570.1"/>
    </source>
</evidence>
<comment type="caution">
    <text evidence="6">Lacks conserved residue(s) required for the propagation of feature annotation.</text>
</comment>
<evidence type="ECO:0000256" key="5">
    <source>
        <dbReference type="ARBA" id="ARBA00023203"/>
    </source>
</evidence>
<keyword evidence="1 6" id="KW-0547">Nucleotide-binding</keyword>
<evidence type="ECO:0000256" key="2">
    <source>
        <dbReference type="ARBA" id="ARBA00022840"/>
    </source>
</evidence>